<sequence>MQNYRRHNGDFDLPVDGWDKLSMHDRHQLAERLKAQERILSQNPVAHSIPLDLDLLDARLRLVSDGVDIVPQVQQEIQGGIKPPYSQENELRDHIDDETEAFNDLVRDGGRPLYSIGLIEQVSRTPEEHRDILRPFWDYPRDSQVSWLVFRRQVKRWQAFRIWQIDNRGLEDDDGGFPAYVEMMKRLYTKDGYDEGVAKIEADPTYLKSGWEYERRIRRWQRHHQREPGCNGFSDYVDAMKQRLTRHGFTRSFELQANPKLQDKLTTWIEYLCFEYWWLDRYTDSIKRLQPDHDKRWQELMDRKILRPHETKEFVRTTASSIQESREENEARHAKLAAEAEAKKIYLLTQKDSRRHSIPEQERLRMLQAAMAKLEESKARLESIKRRNGLIIDFVRATFDYVTAKKDATGHAALVQWVLEQVPLVEAEIMQPQMIEAGPDTKNKKRKRAQDENKPEKRSSKKRKPGRGEVIGLSRSSRTGPANLADSRGYAFRGLETKITTKESPKSQVFICRLGHGSFRGVKDWKQDAREYSPSRQSVEVAWR</sequence>
<dbReference type="Proteomes" id="UP000078240">
    <property type="component" value="Unassembled WGS sequence"/>
</dbReference>
<evidence type="ECO:0000313" key="3">
    <source>
        <dbReference type="Proteomes" id="UP000078240"/>
    </source>
</evidence>
<feature type="region of interest" description="Disordered" evidence="1">
    <location>
        <begin position="433"/>
        <end position="486"/>
    </location>
</feature>
<evidence type="ECO:0000313" key="2">
    <source>
        <dbReference type="EMBL" id="OAQ60796.1"/>
    </source>
</evidence>
<evidence type="ECO:0000256" key="1">
    <source>
        <dbReference type="SAM" id="MobiDB-lite"/>
    </source>
</evidence>
<dbReference type="AlphaFoldDB" id="A0A179F5T3"/>
<gene>
    <name evidence="2" type="ORF">VFPBJ_11541</name>
</gene>
<keyword evidence="2" id="KW-0808">Transferase</keyword>
<keyword evidence="2" id="KW-0418">Kinase</keyword>
<protein>
    <submittedName>
        <fullName evidence="2">Protein kinase</fullName>
    </submittedName>
</protein>
<dbReference type="GO" id="GO:0016301">
    <property type="term" value="F:kinase activity"/>
    <property type="evidence" value="ECO:0007669"/>
    <property type="project" value="UniProtKB-KW"/>
</dbReference>
<dbReference type="EMBL" id="LSBH01000031">
    <property type="protein sequence ID" value="OAQ60796.1"/>
    <property type="molecule type" value="Genomic_DNA"/>
</dbReference>
<accession>A0A179F5T3</accession>
<comment type="caution">
    <text evidence="2">The sequence shown here is derived from an EMBL/GenBank/DDBJ whole genome shotgun (WGS) entry which is preliminary data.</text>
</comment>
<name>A0A179F5T3_PURLI</name>
<organism evidence="2 3">
    <name type="scientific">Purpureocillium lilacinum</name>
    <name type="common">Paecilomyces lilacinus</name>
    <dbReference type="NCBI Taxonomy" id="33203"/>
    <lineage>
        <taxon>Eukaryota</taxon>
        <taxon>Fungi</taxon>
        <taxon>Dikarya</taxon>
        <taxon>Ascomycota</taxon>
        <taxon>Pezizomycotina</taxon>
        <taxon>Sordariomycetes</taxon>
        <taxon>Hypocreomycetidae</taxon>
        <taxon>Hypocreales</taxon>
        <taxon>Ophiocordycipitaceae</taxon>
        <taxon>Purpureocillium</taxon>
    </lineage>
</organism>
<reference evidence="2 3" key="1">
    <citation type="submission" date="2016-01" db="EMBL/GenBank/DDBJ databases">
        <title>Biosynthesis of antibiotic leucinostatins and their inhibition on Phytophthora in bio-control Purpureocillium lilacinum.</title>
        <authorList>
            <person name="Wang G."/>
            <person name="Liu Z."/>
            <person name="Lin R."/>
            <person name="Li E."/>
            <person name="Mao Z."/>
            <person name="Ling J."/>
            <person name="Yin W."/>
            <person name="Xie B."/>
        </authorList>
    </citation>
    <scope>NUCLEOTIDE SEQUENCE [LARGE SCALE GENOMIC DNA]</scope>
    <source>
        <strain evidence="2">PLBJ-1</strain>
    </source>
</reference>
<feature type="compositionally biased region" description="Basic and acidic residues" evidence="1">
    <location>
        <begin position="449"/>
        <end position="458"/>
    </location>
</feature>
<proteinExistence type="predicted"/>